<dbReference type="RefSeq" id="WP_136936385.1">
    <property type="nucleotide sequence ID" value="NZ_SSMQ01000139.1"/>
</dbReference>
<name>A0A4U1IEK4_9BACT</name>
<feature type="compositionally biased region" description="Basic and acidic residues" evidence="1">
    <location>
        <begin position="41"/>
        <end position="53"/>
    </location>
</feature>
<protein>
    <submittedName>
        <fullName evidence="3">Uncharacterized protein</fullName>
    </submittedName>
</protein>
<feature type="region of interest" description="Disordered" evidence="1">
    <location>
        <begin position="37"/>
        <end position="65"/>
    </location>
</feature>
<reference evidence="3 4" key="1">
    <citation type="submission" date="2019-04" db="EMBL/GenBank/DDBJ databases">
        <authorList>
            <person name="Li Y."/>
            <person name="Wang J."/>
        </authorList>
    </citation>
    <scope>NUCLEOTIDE SEQUENCE [LARGE SCALE GENOMIC DNA]</scope>
    <source>
        <strain evidence="3 4">DSM 14668</strain>
    </source>
</reference>
<comment type="caution">
    <text evidence="3">The sequence shown here is derived from an EMBL/GenBank/DDBJ whole genome shotgun (WGS) entry which is preliminary data.</text>
</comment>
<feature type="signal peptide" evidence="2">
    <location>
        <begin position="1"/>
        <end position="24"/>
    </location>
</feature>
<dbReference type="PROSITE" id="PS51257">
    <property type="entry name" value="PROKAR_LIPOPROTEIN"/>
    <property type="match status" value="1"/>
</dbReference>
<dbReference type="EMBL" id="SSMQ01000139">
    <property type="protein sequence ID" value="TKC92098.1"/>
    <property type="molecule type" value="Genomic_DNA"/>
</dbReference>
<dbReference type="Proteomes" id="UP000309215">
    <property type="component" value="Unassembled WGS sequence"/>
</dbReference>
<accession>A0A4U1IEK4</accession>
<keyword evidence="2" id="KW-0732">Signal</keyword>
<proteinExistence type="predicted"/>
<gene>
    <name evidence="3" type="ORF">E8A74_50470</name>
</gene>
<feature type="chain" id="PRO_5020572152" evidence="2">
    <location>
        <begin position="25"/>
        <end position="205"/>
    </location>
</feature>
<evidence type="ECO:0000256" key="2">
    <source>
        <dbReference type="SAM" id="SignalP"/>
    </source>
</evidence>
<evidence type="ECO:0000256" key="1">
    <source>
        <dbReference type="SAM" id="MobiDB-lite"/>
    </source>
</evidence>
<keyword evidence="4" id="KW-1185">Reference proteome</keyword>
<evidence type="ECO:0000313" key="3">
    <source>
        <dbReference type="EMBL" id="TKC92098.1"/>
    </source>
</evidence>
<sequence>MRLSNGLRSLVVAFFASGFVACTADVQQGSGQEMAQGALEGDGKENGDGKVSEESPEAPTLPSGCLQGTVESATCEDPGVLKDQAFAICQESGFVFTVFEYQGGDCGWQTTQAHYECCPVPPTPPVDPPPPNEPPPPEPPAICASDSIGDGITCQSRDFFKQAAHDACNQAGLQLFDLVLDGGDCSPAEAVKMTYFCTAGGSVCP</sequence>
<evidence type="ECO:0000313" key="4">
    <source>
        <dbReference type="Proteomes" id="UP000309215"/>
    </source>
</evidence>
<organism evidence="3 4">
    <name type="scientific">Polyangium fumosum</name>
    <dbReference type="NCBI Taxonomy" id="889272"/>
    <lineage>
        <taxon>Bacteria</taxon>
        <taxon>Pseudomonadati</taxon>
        <taxon>Myxococcota</taxon>
        <taxon>Polyangia</taxon>
        <taxon>Polyangiales</taxon>
        <taxon>Polyangiaceae</taxon>
        <taxon>Polyangium</taxon>
    </lineage>
</organism>
<dbReference type="AlphaFoldDB" id="A0A4U1IEK4"/>
<feature type="region of interest" description="Disordered" evidence="1">
    <location>
        <begin position="121"/>
        <end position="140"/>
    </location>
</feature>